<feature type="coiled-coil region" evidence="1">
    <location>
        <begin position="34"/>
        <end position="117"/>
    </location>
</feature>
<name>S2J277_MUCC1</name>
<sequence length="183" mass="21055">MQTDELHLKNIDESLLRNPVDTLREVQNIHIKTDLEQQRILEAKQKEIEELQKEADALAIEEASTRRDYEAIIQENTLREQLLEEQNALEQMELAKMDDIQAEINAMEAELQELESADLSMTNISTDDLRLSLYTGLGVSADIRHEKAMGIVLTSANREDLLVMGLDHYNPDYLSNQVWEFIS</sequence>
<evidence type="ECO:0000313" key="2">
    <source>
        <dbReference type="EMBL" id="EPB83749.1"/>
    </source>
</evidence>
<evidence type="ECO:0000256" key="1">
    <source>
        <dbReference type="SAM" id="Coils"/>
    </source>
</evidence>
<accession>S2J277</accession>
<protein>
    <submittedName>
        <fullName evidence="2">Uncharacterized protein</fullName>
    </submittedName>
</protein>
<proteinExistence type="predicted"/>
<evidence type="ECO:0000313" key="3">
    <source>
        <dbReference type="Proteomes" id="UP000014254"/>
    </source>
</evidence>
<reference evidence="3" key="1">
    <citation type="submission" date="2013-05" db="EMBL/GenBank/DDBJ databases">
        <title>The Genome sequence of Mucor circinelloides f. circinelloides 1006PhL.</title>
        <authorList>
            <consortium name="The Broad Institute Genomics Platform"/>
            <person name="Cuomo C."/>
            <person name="Earl A."/>
            <person name="Findley K."/>
            <person name="Lee S.C."/>
            <person name="Walker B."/>
            <person name="Young S."/>
            <person name="Zeng Q."/>
            <person name="Gargeya S."/>
            <person name="Fitzgerald M."/>
            <person name="Haas B."/>
            <person name="Abouelleil A."/>
            <person name="Allen A.W."/>
            <person name="Alvarado L."/>
            <person name="Arachchi H.M."/>
            <person name="Berlin A.M."/>
            <person name="Chapman S.B."/>
            <person name="Gainer-Dewar J."/>
            <person name="Goldberg J."/>
            <person name="Griggs A."/>
            <person name="Gujja S."/>
            <person name="Hansen M."/>
            <person name="Howarth C."/>
            <person name="Imamovic A."/>
            <person name="Ireland A."/>
            <person name="Larimer J."/>
            <person name="McCowan C."/>
            <person name="Murphy C."/>
            <person name="Pearson M."/>
            <person name="Poon T.W."/>
            <person name="Priest M."/>
            <person name="Roberts A."/>
            <person name="Saif S."/>
            <person name="Shea T."/>
            <person name="Sisk P."/>
            <person name="Sykes S."/>
            <person name="Wortman J."/>
            <person name="Nusbaum C."/>
            <person name="Birren B."/>
        </authorList>
    </citation>
    <scope>NUCLEOTIDE SEQUENCE [LARGE SCALE GENOMIC DNA]</scope>
    <source>
        <strain evidence="3">1006PhL</strain>
    </source>
</reference>
<keyword evidence="1" id="KW-0175">Coiled coil</keyword>
<gene>
    <name evidence="2" type="ORF">HMPREF1544_09490</name>
</gene>
<dbReference type="OrthoDB" id="2247193at2759"/>
<dbReference type="VEuPathDB" id="FungiDB:HMPREF1544_09490"/>
<dbReference type="AlphaFoldDB" id="S2J277"/>
<dbReference type="Proteomes" id="UP000014254">
    <property type="component" value="Unassembled WGS sequence"/>
</dbReference>
<dbReference type="EMBL" id="KE124060">
    <property type="protein sequence ID" value="EPB83749.1"/>
    <property type="molecule type" value="Genomic_DNA"/>
</dbReference>
<dbReference type="OMA" id="QVWEFIS"/>
<organism evidence="2 3">
    <name type="scientific">Mucor circinelloides f. circinelloides (strain 1006PhL)</name>
    <name type="common">Mucormycosis agent</name>
    <name type="synonym">Calyptromyces circinelloides</name>
    <dbReference type="NCBI Taxonomy" id="1220926"/>
    <lineage>
        <taxon>Eukaryota</taxon>
        <taxon>Fungi</taxon>
        <taxon>Fungi incertae sedis</taxon>
        <taxon>Mucoromycota</taxon>
        <taxon>Mucoromycotina</taxon>
        <taxon>Mucoromycetes</taxon>
        <taxon>Mucorales</taxon>
        <taxon>Mucorineae</taxon>
        <taxon>Mucoraceae</taxon>
        <taxon>Mucor</taxon>
    </lineage>
</organism>
<keyword evidence="3" id="KW-1185">Reference proteome</keyword>
<dbReference type="InParanoid" id="S2J277"/>